<reference evidence="1" key="1">
    <citation type="journal article" date="2023" name="Plant Biotechnol. J.">
        <title>Chromosome-level wild Hevea brasiliensis genome provides new tools for genomic-assisted breeding and valuable loci to elevate rubber yield.</title>
        <authorList>
            <person name="Cheng H."/>
            <person name="Song X."/>
            <person name="Hu Y."/>
            <person name="Wu T."/>
            <person name="Yang Q."/>
            <person name="An Z."/>
            <person name="Feng S."/>
            <person name="Deng Z."/>
            <person name="Wu W."/>
            <person name="Zeng X."/>
            <person name="Tu M."/>
            <person name="Wang X."/>
            <person name="Huang H."/>
        </authorList>
    </citation>
    <scope>NUCLEOTIDE SEQUENCE</scope>
    <source>
        <strain evidence="1">MT/VB/25A 57/8</strain>
    </source>
</reference>
<proteinExistence type="predicted"/>
<keyword evidence="2" id="KW-1185">Reference proteome</keyword>
<dbReference type="Proteomes" id="UP001174677">
    <property type="component" value="Chromosome 1"/>
</dbReference>
<gene>
    <name evidence="1" type="ORF">P3X46_000697</name>
</gene>
<comment type="caution">
    <text evidence="1">The sequence shown here is derived from an EMBL/GenBank/DDBJ whole genome shotgun (WGS) entry which is preliminary data.</text>
</comment>
<evidence type="ECO:0000313" key="2">
    <source>
        <dbReference type="Proteomes" id="UP001174677"/>
    </source>
</evidence>
<sequence length="74" mass="8285">KMLVVHKPSMLSFIITYFSLSIPTSFSTENTQIDTSIPISIAAKNSLYASLMHPKLALKILKYFGFGIAWCPNF</sequence>
<accession>A0ABQ9NA62</accession>
<protein>
    <submittedName>
        <fullName evidence="1">Uncharacterized protein</fullName>
    </submittedName>
</protein>
<dbReference type="EMBL" id="JARPOI010000001">
    <property type="protein sequence ID" value="KAJ9189394.1"/>
    <property type="molecule type" value="Genomic_DNA"/>
</dbReference>
<name>A0ABQ9NA62_HEVBR</name>
<feature type="non-terminal residue" evidence="1">
    <location>
        <position position="1"/>
    </location>
</feature>
<evidence type="ECO:0000313" key="1">
    <source>
        <dbReference type="EMBL" id="KAJ9189394.1"/>
    </source>
</evidence>
<organism evidence="1 2">
    <name type="scientific">Hevea brasiliensis</name>
    <name type="common">Para rubber tree</name>
    <name type="synonym">Siphonia brasiliensis</name>
    <dbReference type="NCBI Taxonomy" id="3981"/>
    <lineage>
        <taxon>Eukaryota</taxon>
        <taxon>Viridiplantae</taxon>
        <taxon>Streptophyta</taxon>
        <taxon>Embryophyta</taxon>
        <taxon>Tracheophyta</taxon>
        <taxon>Spermatophyta</taxon>
        <taxon>Magnoliopsida</taxon>
        <taxon>eudicotyledons</taxon>
        <taxon>Gunneridae</taxon>
        <taxon>Pentapetalae</taxon>
        <taxon>rosids</taxon>
        <taxon>fabids</taxon>
        <taxon>Malpighiales</taxon>
        <taxon>Euphorbiaceae</taxon>
        <taxon>Crotonoideae</taxon>
        <taxon>Micrandreae</taxon>
        <taxon>Hevea</taxon>
    </lineage>
</organism>